<evidence type="ECO:0000313" key="1">
    <source>
        <dbReference type="EMBL" id="AQT28749.1"/>
    </source>
</evidence>
<accession>A0A1S6L3L9</accession>
<sequence length="80" mass="9177">MSEFNPIALRPLIKKFQHGTEALTNNEVRQLREYYRVASDVAKADPALEGISAYVNLSYQQLDRFFEARKLKEPETDSAS</sequence>
<keyword evidence="2" id="KW-1185">Reference proteome</keyword>
<evidence type="ECO:0000313" key="2">
    <source>
        <dbReference type="Proteomes" id="UP000221250"/>
    </source>
</evidence>
<dbReference type="Proteomes" id="UP000221250">
    <property type="component" value="Segment"/>
</dbReference>
<reference evidence="1 2" key="1">
    <citation type="submission" date="2017-01" db="EMBL/GenBank/DDBJ databases">
        <authorList>
            <person name="Mah S.A."/>
            <person name="Swanson W.J."/>
            <person name="Moy G.W."/>
            <person name="Vacquier V.D."/>
        </authorList>
    </citation>
    <scope>NUCLEOTIDE SEQUENCE [LARGE SCALE GENOMIC DNA]</scope>
</reference>
<name>A0A1S6L3L9_9CAUD</name>
<dbReference type="EMBL" id="KY448244">
    <property type="protein sequence ID" value="AQT28749.1"/>
    <property type="molecule type" value="Genomic_DNA"/>
</dbReference>
<proteinExistence type="predicted"/>
<gene>
    <name evidence="1" type="ORF">YOLOSWAG_277</name>
</gene>
<organism evidence="1 2">
    <name type="scientific">Erwinia phage vB_EamM_Yoloswag</name>
    <dbReference type="NCBI Taxonomy" id="1958956"/>
    <lineage>
        <taxon>Viruses</taxon>
        <taxon>Duplodnaviria</taxon>
        <taxon>Heunggongvirae</taxon>
        <taxon>Uroviricota</taxon>
        <taxon>Caudoviricetes</taxon>
        <taxon>Yoloswagvirus</taxon>
        <taxon>Yoloswagvirus yoloswag</taxon>
    </lineage>
</organism>
<protein>
    <submittedName>
        <fullName evidence="1">Uncharacterized protein</fullName>
    </submittedName>
</protein>